<dbReference type="SUPFAM" id="SSF52743">
    <property type="entry name" value="Subtilisin-like"/>
    <property type="match status" value="1"/>
</dbReference>
<dbReference type="InterPro" id="IPR046450">
    <property type="entry name" value="PA_dom_sf"/>
</dbReference>
<evidence type="ECO:0000256" key="2">
    <source>
        <dbReference type="ARBA" id="ARBA00022512"/>
    </source>
</evidence>
<dbReference type="Pfam" id="PF00082">
    <property type="entry name" value="Peptidase_S8"/>
    <property type="match status" value="1"/>
</dbReference>
<evidence type="ECO:0000313" key="16">
    <source>
        <dbReference type="Proteomes" id="UP000594364"/>
    </source>
</evidence>
<dbReference type="GO" id="GO:0016020">
    <property type="term" value="C:membrane"/>
    <property type="evidence" value="ECO:0007669"/>
    <property type="project" value="InterPro"/>
</dbReference>
<dbReference type="InterPro" id="IPR036852">
    <property type="entry name" value="Peptidase_S8/S53_dom_sf"/>
</dbReference>
<evidence type="ECO:0000259" key="12">
    <source>
        <dbReference type="Pfam" id="PF00082"/>
    </source>
</evidence>
<feature type="domain" description="PA" evidence="13">
    <location>
        <begin position="396"/>
        <end position="440"/>
    </location>
</feature>
<dbReference type="Pfam" id="PF02225">
    <property type="entry name" value="PA"/>
    <property type="match status" value="1"/>
</dbReference>
<evidence type="ECO:0008006" key="17">
    <source>
        <dbReference type="Google" id="ProtNLM"/>
    </source>
</evidence>
<dbReference type="InterPro" id="IPR034187">
    <property type="entry name" value="Peptidases_S8_5"/>
</dbReference>
<dbReference type="PANTHER" id="PTHR43806">
    <property type="entry name" value="PEPTIDASE S8"/>
    <property type="match status" value="1"/>
</dbReference>
<dbReference type="GO" id="GO:0006508">
    <property type="term" value="P:proteolysis"/>
    <property type="evidence" value="ECO:0007669"/>
    <property type="project" value="UniProtKB-KW"/>
</dbReference>
<evidence type="ECO:0000256" key="6">
    <source>
        <dbReference type="ARBA" id="ARBA00022801"/>
    </source>
</evidence>
<dbReference type="InterPro" id="IPR023827">
    <property type="entry name" value="Peptidase_S8_Asp-AS"/>
</dbReference>
<dbReference type="PROSITE" id="PS00137">
    <property type="entry name" value="SUBTILASE_HIS"/>
    <property type="match status" value="1"/>
</dbReference>
<keyword evidence="7 9" id="KW-0720">Serine protease</keyword>
<evidence type="ECO:0000256" key="4">
    <source>
        <dbReference type="ARBA" id="ARBA00022670"/>
    </source>
</evidence>
<evidence type="ECO:0000259" key="14">
    <source>
        <dbReference type="Pfam" id="PF06280"/>
    </source>
</evidence>
<keyword evidence="3" id="KW-0964">Secreted</keyword>
<evidence type="ECO:0000256" key="8">
    <source>
        <dbReference type="PIRSR" id="PIRSR615500-1"/>
    </source>
</evidence>
<evidence type="ECO:0000256" key="3">
    <source>
        <dbReference type="ARBA" id="ARBA00022525"/>
    </source>
</evidence>
<name>A0A7S9KNC6_EPIFF</name>
<dbReference type="Proteomes" id="UP000594364">
    <property type="component" value="Chromosome 2"/>
</dbReference>
<evidence type="ECO:0000256" key="9">
    <source>
        <dbReference type="PROSITE-ProRule" id="PRU01240"/>
    </source>
</evidence>
<evidence type="ECO:0000256" key="1">
    <source>
        <dbReference type="ARBA" id="ARBA00011073"/>
    </source>
</evidence>
<dbReference type="InterPro" id="IPR003137">
    <property type="entry name" value="PA_domain"/>
</dbReference>
<dbReference type="Gene3D" id="3.40.50.200">
    <property type="entry name" value="Peptidase S8/S53 domain"/>
    <property type="match status" value="1"/>
</dbReference>
<feature type="active site" description="Charge relay system" evidence="8 9">
    <location>
        <position position="152"/>
    </location>
</feature>
<feature type="domain" description="Peptidase S8/S53" evidence="12">
    <location>
        <begin position="143"/>
        <end position="575"/>
    </location>
</feature>
<dbReference type="GO" id="GO:0004252">
    <property type="term" value="F:serine-type endopeptidase activity"/>
    <property type="evidence" value="ECO:0007669"/>
    <property type="project" value="UniProtKB-UniRule"/>
</dbReference>
<evidence type="ECO:0000256" key="7">
    <source>
        <dbReference type="ARBA" id="ARBA00022825"/>
    </source>
</evidence>
<dbReference type="OrthoDB" id="10256524at2759"/>
<feature type="active site" description="Charge relay system" evidence="8 9">
    <location>
        <position position="542"/>
    </location>
</feature>
<dbReference type="InterPro" id="IPR015500">
    <property type="entry name" value="Peptidase_S8_subtilisin-rel"/>
</dbReference>
<dbReference type="SUPFAM" id="SSF52025">
    <property type="entry name" value="PA domain"/>
    <property type="match status" value="1"/>
</dbReference>
<dbReference type="Pfam" id="PF06280">
    <property type="entry name" value="fn3_5"/>
    <property type="match status" value="1"/>
</dbReference>
<keyword evidence="4 9" id="KW-0645">Protease</keyword>
<sequence>MVRFGSAVPLLAAAYLAVAAAHVIPGAFIFEFEHDQDKVAALDSVKKDGDVRINLDFELFSGVSVQLHDVENSDMVVNKLAALPAVKSVWPVSLHKIPEPEIHWTGNPSGDHNLVSRDNPTTDTFSPHVMTQIDKLRAEGYTGKGVHVAVIDTGVSLDSGSVAQAHFRPAVTPGNSACYGTGCLVTNGYDLVGDLFDGVNNTNPVPDDDPMDCLGHGTHVAGIVAATDSKLGFTGGSPGVTLGAYRVFGCNGSTTSDVLIAAMNRAYIDGANIITMSIGGSNGWKENAWAVAASRIVDKGVIVTISAGNDGKQGIFYASSGSSGENVAAIAAYQNVVTPTLVYYGNATVQGKDKEEFSYVLGNPNVFDTTLPLWAATLNTTAAADLCSPLPELATNLSSVVVLVRRGGCPIDQKVKNAAAKGAKFFMFYNNVDAPPILLNIKSSVPKTVKGVGFTDRKTGEAWIEQLRAGKKVSLTLGSNLDTKLTVKNIDDAATGGSLSNFTSWGPTWTLDVKPQFGAPGGQILSTFPRAKGSYAVLSGTSMACPLTASIYALLVEVRGTQNPTLLRNLLSANSNPQVFNDGARFFDALAPVPQQGGGMVQVYDAAFATTLLEPSSLSFNETTYFAKSRNFTLTNEGKGDVTYEISHVPALTIMTLKKGANSVSPFPGEFVTDSATIKFSETKVTLKKGDKVTVEVLATPPVIDGTRLPVWSGYVRVNGTDGTSLSLPYQGLVGSLHDHHVLEKNATWIANAGDPELTPVAPNTVFTLPRPGSPKGKLVLPTVAFSPILGSPLFQYHVVPVSAKGTGEKPLGQMSSSPSQYAGRGKDSLDWDGKLEDKTYAPAGTYKIVVKALRLYGNETNKKDWDESITPPFTIKYA</sequence>
<dbReference type="InterPro" id="IPR000209">
    <property type="entry name" value="Peptidase_S8/S53_dom"/>
</dbReference>
<comment type="similarity">
    <text evidence="1 9">Belongs to the peptidase S8 family.</text>
</comment>
<gene>
    <name evidence="15" type="ORF">C2857_000979</name>
</gene>
<dbReference type="PROSITE" id="PS51892">
    <property type="entry name" value="SUBTILASE"/>
    <property type="match status" value="1"/>
</dbReference>
<evidence type="ECO:0000256" key="5">
    <source>
        <dbReference type="ARBA" id="ARBA00022729"/>
    </source>
</evidence>
<evidence type="ECO:0000313" key="15">
    <source>
        <dbReference type="EMBL" id="QPG95502.1"/>
    </source>
</evidence>
<dbReference type="PRINTS" id="PR00723">
    <property type="entry name" value="SUBTILISIN"/>
</dbReference>
<dbReference type="AlphaFoldDB" id="A0A7S9KNC6"/>
<dbReference type="Gene3D" id="3.50.30.30">
    <property type="match status" value="1"/>
</dbReference>
<keyword evidence="6 9" id="KW-0378">Hydrolase</keyword>
<dbReference type="PANTHER" id="PTHR43806:SF66">
    <property type="entry name" value="SERIN ENDOPEPTIDASE"/>
    <property type="match status" value="1"/>
</dbReference>
<dbReference type="EMBL" id="CP031386">
    <property type="protein sequence ID" value="QPG95502.1"/>
    <property type="molecule type" value="Genomic_DNA"/>
</dbReference>
<dbReference type="InterPro" id="IPR010435">
    <property type="entry name" value="C5a/SBT2-like_Fn3"/>
</dbReference>
<proteinExistence type="inferred from homology"/>
<keyword evidence="5 11" id="KW-0732">Signal</keyword>
<dbReference type="InterPro" id="IPR050131">
    <property type="entry name" value="Peptidase_S8_subtilisin-like"/>
</dbReference>
<accession>A0A7S9KNC6</accession>
<protein>
    <recommendedName>
        <fullName evidence="17">Subtilisin-like protease</fullName>
    </recommendedName>
</protein>
<feature type="domain" description="C5a peptidase/Subtilisin-like protease SBT2-like Fn3-like" evidence="14">
    <location>
        <begin position="619"/>
        <end position="730"/>
    </location>
</feature>
<keyword evidence="16" id="KW-1185">Reference proteome</keyword>
<dbReference type="CDD" id="cd07489">
    <property type="entry name" value="Peptidases_S8_5"/>
    <property type="match status" value="1"/>
</dbReference>
<feature type="region of interest" description="Disordered" evidence="10">
    <location>
        <begin position="808"/>
        <end position="827"/>
    </location>
</feature>
<feature type="signal peptide" evidence="11">
    <location>
        <begin position="1"/>
        <end position="21"/>
    </location>
</feature>
<feature type="active site" description="Charge relay system" evidence="8 9">
    <location>
        <position position="216"/>
    </location>
</feature>
<reference evidence="15 16" key="1">
    <citation type="journal article" date="2018" name="PLoS Genet.">
        <title>Repeat elements organise 3D genome structure and mediate transcription in the filamentous fungus Epichloe festucae.</title>
        <authorList>
            <person name="Winter D.J."/>
            <person name="Ganley A.R.D."/>
            <person name="Young C.A."/>
            <person name="Liachko I."/>
            <person name="Schardl C.L."/>
            <person name="Dupont P.Y."/>
            <person name="Berry D."/>
            <person name="Ram A."/>
            <person name="Scott B."/>
            <person name="Cox M.P."/>
        </authorList>
    </citation>
    <scope>NUCLEOTIDE SEQUENCE [LARGE SCALE GENOMIC DNA]</scope>
    <source>
        <strain evidence="15 16">Fl1</strain>
    </source>
</reference>
<dbReference type="InterPro" id="IPR022398">
    <property type="entry name" value="Peptidase_S8_His-AS"/>
</dbReference>
<evidence type="ECO:0000256" key="10">
    <source>
        <dbReference type="SAM" id="MobiDB-lite"/>
    </source>
</evidence>
<evidence type="ECO:0000256" key="11">
    <source>
        <dbReference type="SAM" id="SignalP"/>
    </source>
</evidence>
<feature type="chain" id="PRO_5034949081" description="Subtilisin-like protease" evidence="11">
    <location>
        <begin position="22"/>
        <end position="879"/>
    </location>
</feature>
<evidence type="ECO:0000259" key="13">
    <source>
        <dbReference type="Pfam" id="PF02225"/>
    </source>
</evidence>
<keyword evidence="2" id="KW-0134">Cell wall</keyword>
<organism evidence="15 16">
    <name type="scientific">Epichloe festucae (strain Fl1)</name>
    <dbReference type="NCBI Taxonomy" id="877507"/>
    <lineage>
        <taxon>Eukaryota</taxon>
        <taxon>Fungi</taxon>
        <taxon>Dikarya</taxon>
        <taxon>Ascomycota</taxon>
        <taxon>Pezizomycotina</taxon>
        <taxon>Sordariomycetes</taxon>
        <taxon>Hypocreomycetidae</taxon>
        <taxon>Hypocreales</taxon>
        <taxon>Clavicipitaceae</taxon>
        <taxon>Epichloe</taxon>
    </lineage>
</organism>
<dbReference type="PROSITE" id="PS00136">
    <property type="entry name" value="SUBTILASE_ASP"/>
    <property type="match status" value="1"/>
</dbReference>